<name>A0AAN9UQX3_9PEZI</name>
<proteinExistence type="predicted"/>
<organism evidence="2 3">
    <name type="scientific">Diatrype stigma</name>
    <dbReference type="NCBI Taxonomy" id="117547"/>
    <lineage>
        <taxon>Eukaryota</taxon>
        <taxon>Fungi</taxon>
        <taxon>Dikarya</taxon>
        <taxon>Ascomycota</taxon>
        <taxon>Pezizomycotina</taxon>
        <taxon>Sordariomycetes</taxon>
        <taxon>Xylariomycetidae</taxon>
        <taxon>Xylariales</taxon>
        <taxon>Diatrypaceae</taxon>
        <taxon>Diatrype</taxon>
    </lineage>
</organism>
<gene>
    <name evidence="2" type="ORF">SLS62_005782</name>
</gene>
<sequence length="190" mass="20632">MQFTMKNVFTLAAIVGTVVASPTQVPAINIRARDVIGKLEKFLDAGINMPPNYKPFNGTGLRPEGEIAIVQTEDEAAAFSQHHGHQVRIDAFQGELIYVLVSGDAAAPTQQHVGTLRGAYLDQTVDKIEHKLKQQELKAADVETGTSPATSAAADPLKAEAACSQTWCGITWQCIYFDRNCHGCIVFWCS</sequence>
<dbReference type="Proteomes" id="UP001320420">
    <property type="component" value="Unassembled WGS sequence"/>
</dbReference>
<protein>
    <submittedName>
        <fullName evidence="2">Uncharacterized protein</fullName>
    </submittedName>
</protein>
<evidence type="ECO:0000313" key="2">
    <source>
        <dbReference type="EMBL" id="KAK7752248.1"/>
    </source>
</evidence>
<feature type="chain" id="PRO_5042865201" evidence="1">
    <location>
        <begin position="21"/>
        <end position="190"/>
    </location>
</feature>
<reference evidence="2 3" key="1">
    <citation type="submission" date="2024-02" db="EMBL/GenBank/DDBJ databases">
        <title>De novo assembly and annotation of 12 fungi associated with fruit tree decline syndrome in Ontario, Canada.</title>
        <authorList>
            <person name="Sulman M."/>
            <person name="Ellouze W."/>
            <person name="Ilyukhin E."/>
        </authorList>
    </citation>
    <scope>NUCLEOTIDE SEQUENCE [LARGE SCALE GENOMIC DNA]</scope>
    <source>
        <strain evidence="2 3">M11/M66-122</strain>
    </source>
</reference>
<dbReference type="AlphaFoldDB" id="A0AAN9UQX3"/>
<keyword evidence="1" id="KW-0732">Signal</keyword>
<accession>A0AAN9UQX3</accession>
<dbReference type="EMBL" id="JAKJXP020000040">
    <property type="protein sequence ID" value="KAK7752248.1"/>
    <property type="molecule type" value="Genomic_DNA"/>
</dbReference>
<evidence type="ECO:0000256" key="1">
    <source>
        <dbReference type="SAM" id="SignalP"/>
    </source>
</evidence>
<evidence type="ECO:0000313" key="3">
    <source>
        <dbReference type="Proteomes" id="UP001320420"/>
    </source>
</evidence>
<feature type="signal peptide" evidence="1">
    <location>
        <begin position="1"/>
        <end position="20"/>
    </location>
</feature>
<comment type="caution">
    <text evidence="2">The sequence shown here is derived from an EMBL/GenBank/DDBJ whole genome shotgun (WGS) entry which is preliminary data.</text>
</comment>
<keyword evidence="3" id="KW-1185">Reference proteome</keyword>